<dbReference type="InterPro" id="IPR029058">
    <property type="entry name" value="AB_hydrolase_fold"/>
</dbReference>
<dbReference type="RefSeq" id="WP_141294457.1">
    <property type="nucleotide sequence ID" value="NZ_BJMN01000010.1"/>
</dbReference>
<sequence length="292" mass="31690">MAKVVVVHGIGQQFLGPAQMHREVAPALRDGVRLADGPTPAAEDIACAFYGDLYFEKGTRSADLPPWDETDVEDGLEMELLMAWWEQAALVDPAVLPPEQEGTRGLLGFGVAQMLRFELVRSALDALAGSRFFGKVSDRSLIFTLKQVRRYLTEPELRLAAQARVADEIGDDTRVLVAHSLGSVVAYEALCAHPEWPVTDFVTLGSPLGLQGIVFDRLLPGPVDGVGGWPGPVRRWTNVADPGDIVAVVNELATRFGDGVRDERITNGTRMHDLTRYLSAPKTGAAIGLPLR</sequence>
<keyword evidence="2" id="KW-1185">Reference proteome</keyword>
<name>A0A4Y3RGM7_9ACTN</name>
<dbReference type="AlphaFoldDB" id="A0A4Y3RGM7"/>
<proteinExistence type="predicted"/>
<dbReference type="EMBL" id="BJMN01000010">
    <property type="protein sequence ID" value="GEB55847.1"/>
    <property type="molecule type" value="Genomic_DNA"/>
</dbReference>
<accession>A0A4Y3RGM7</accession>
<dbReference type="SUPFAM" id="SSF53474">
    <property type="entry name" value="alpha/beta-Hydrolases"/>
    <property type="match status" value="1"/>
</dbReference>
<protein>
    <recommendedName>
        <fullName evidence="3">Antibiotic ABC transporter ATP-binding protein</fullName>
    </recommendedName>
</protein>
<comment type="caution">
    <text evidence="1">The sequence shown here is derived from an EMBL/GenBank/DDBJ whole genome shotgun (WGS) entry which is preliminary data.</text>
</comment>
<evidence type="ECO:0000313" key="1">
    <source>
        <dbReference type="EMBL" id="GEB55847.1"/>
    </source>
</evidence>
<evidence type="ECO:0008006" key="3">
    <source>
        <dbReference type="Google" id="ProtNLM"/>
    </source>
</evidence>
<dbReference type="Gene3D" id="3.40.50.1820">
    <property type="entry name" value="alpha/beta hydrolase"/>
    <property type="match status" value="1"/>
</dbReference>
<dbReference type="OrthoDB" id="3483116at2"/>
<evidence type="ECO:0000313" key="2">
    <source>
        <dbReference type="Proteomes" id="UP000315226"/>
    </source>
</evidence>
<dbReference type="Proteomes" id="UP000315226">
    <property type="component" value="Unassembled WGS sequence"/>
</dbReference>
<organism evidence="1 2">
    <name type="scientific">Streptomyces gardneri</name>
    <dbReference type="NCBI Taxonomy" id="66892"/>
    <lineage>
        <taxon>Bacteria</taxon>
        <taxon>Bacillati</taxon>
        <taxon>Actinomycetota</taxon>
        <taxon>Actinomycetes</taxon>
        <taxon>Kitasatosporales</taxon>
        <taxon>Streptomycetaceae</taxon>
        <taxon>Streptomyces</taxon>
    </lineage>
</organism>
<gene>
    <name evidence="1" type="ORF">SGA01_14520</name>
</gene>
<reference evidence="1 2" key="1">
    <citation type="submission" date="2019-06" db="EMBL/GenBank/DDBJ databases">
        <title>Whole genome shotgun sequence of Streptomyces gardneri NBRC 12865.</title>
        <authorList>
            <person name="Hosoyama A."/>
            <person name="Uohara A."/>
            <person name="Ohji S."/>
            <person name="Ichikawa N."/>
        </authorList>
    </citation>
    <scope>NUCLEOTIDE SEQUENCE [LARGE SCALE GENOMIC DNA]</scope>
    <source>
        <strain evidence="1 2">NBRC 12865</strain>
    </source>
</reference>